<protein>
    <submittedName>
        <fullName evidence="2">Uncharacterized protein</fullName>
    </submittedName>
</protein>
<keyword evidence="1" id="KW-0812">Transmembrane</keyword>
<reference evidence="2" key="1">
    <citation type="submission" date="2018-10" db="EMBL/GenBank/DDBJ databases">
        <title>Hidden diversity of soil giant viruses.</title>
        <authorList>
            <person name="Schulz F."/>
            <person name="Alteio L."/>
            <person name="Goudeau D."/>
            <person name="Ryan E.M."/>
            <person name="Malmstrom R.R."/>
            <person name="Blanchard J."/>
            <person name="Woyke T."/>
        </authorList>
    </citation>
    <scope>NUCLEOTIDE SEQUENCE</scope>
    <source>
        <strain evidence="2">HYV1</strain>
    </source>
</reference>
<feature type="transmembrane region" description="Helical" evidence="1">
    <location>
        <begin position="199"/>
        <end position="220"/>
    </location>
</feature>
<feature type="transmembrane region" description="Helical" evidence="1">
    <location>
        <begin position="168"/>
        <end position="187"/>
    </location>
</feature>
<evidence type="ECO:0000313" key="2">
    <source>
        <dbReference type="EMBL" id="AYV84332.1"/>
    </source>
</evidence>
<feature type="transmembrane region" description="Helical" evidence="1">
    <location>
        <begin position="40"/>
        <end position="58"/>
    </location>
</feature>
<accession>A0A3G5AB26</accession>
<dbReference type="EMBL" id="MK072404">
    <property type="protein sequence ID" value="AYV84332.1"/>
    <property type="molecule type" value="Genomic_DNA"/>
</dbReference>
<name>A0A3G5AB26_9VIRU</name>
<organism evidence="2">
    <name type="scientific">Hyperionvirus sp</name>
    <dbReference type="NCBI Taxonomy" id="2487770"/>
    <lineage>
        <taxon>Viruses</taxon>
        <taxon>Varidnaviria</taxon>
        <taxon>Bamfordvirae</taxon>
        <taxon>Nucleocytoviricota</taxon>
        <taxon>Megaviricetes</taxon>
        <taxon>Imitervirales</taxon>
        <taxon>Mimiviridae</taxon>
        <taxon>Klosneuvirinae</taxon>
    </lineage>
</organism>
<keyword evidence="1" id="KW-0472">Membrane</keyword>
<evidence type="ECO:0000256" key="1">
    <source>
        <dbReference type="SAM" id="Phobius"/>
    </source>
</evidence>
<sequence length="221" mass="25220">MVVCDTFLKNPVACTICALLIDEGLRICCSLQQRKKFYNGWGVCTTIGCLIWFCYEAFIVQKMTFSFEAVAWFVDFVPAVLLTLLMAKDYDLKKLLLNPTYLLVDVCCSEKKDKVRGDLFVNLYVSLIKLLFIGAIVIVECFLWWPIVLIWSKDHCFIDGMTDVGTPFGVYVTSMVVIMYLNMVAYFKDCDRLNVFVKIVLWGVSFLNTTFALAVFCGLVE</sequence>
<feature type="transmembrane region" description="Helical" evidence="1">
    <location>
        <begin position="70"/>
        <end position="87"/>
    </location>
</feature>
<feature type="transmembrane region" description="Helical" evidence="1">
    <location>
        <begin position="119"/>
        <end position="148"/>
    </location>
</feature>
<keyword evidence="1" id="KW-1133">Transmembrane helix</keyword>
<proteinExistence type="predicted"/>
<gene>
    <name evidence="2" type="ORF">Hyperionvirus22_33</name>
</gene>